<accession>A0A927REK5</accession>
<keyword evidence="3" id="KW-1185">Reference proteome</keyword>
<gene>
    <name evidence="2" type="ORF">H4683_001765</name>
</gene>
<name>A0A927REK5_9BACL</name>
<dbReference type="InterPro" id="IPR013762">
    <property type="entry name" value="Integrase-like_cat_sf"/>
</dbReference>
<evidence type="ECO:0000313" key="3">
    <source>
        <dbReference type="Proteomes" id="UP000658225"/>
    </source>
</evidence>
<proteinExistence type="predicted"/>
<dbReference type="GO" id="GO:0003677">
    <property type="term" value="F:DNA binding"/>
    <property type="evidence" value="ECO:0007669"/>
    <property type="project" value="InterPro"/>
</dbReference>
<reference evidence="2" key="1">
    <citation type="submission" date="2020-10" db="EMBL/GenBank/DDBJ databases">
        <title>Genomic Encyclopedia of Type Strains, Phase IV (KMG-IV): sequencing the most valuable type-strain genomes for metagenomic binning, comparative biology and taxonomic classification.</title>
        <authorList>
            <person name="Goeker M."/>
        </authorList>
    </citation>
    <scope>NUCLEOTIDE SEQUENCE</scope>
    <source>
        <strain evidence="2">DSM 13886</strain>
    </source>
</reference>
<protein>
    <submittedName>
        <fullName evidence="2">Integrase</fullName>
    </submittedName>
</protein>
<comment type="caution">
    <text evidence="2">The sequence shown here is derived from an EMBL/GenBank/DDBJ whole genome shotgun (WGS) entry which is preliminary data.</text>
</comment>
<dbReference type="RefSeq" id="WP_192598456.1">
    <property type="nucleotide sequence ID" value="NZ_JADBEL010000008.1"/>
</dbReference>
<dbReference type="AlphaFoldDB" id="A0A927REK5"/>
<dbReference type="EMBL" id="JADBEL010000008">
    <property type="protein sequence ID" value="MBE1554687.1"/>
    <property type="molecule type" value="Genomic_DNA"/>
</dbReference>
<keyword evidence="1" id="KW-0233">DNA recombination</keyword>
<dbReference type="GO" id="GO:0006310">
    <property type="term" value="P:DNA recombination"/>
    <property type="evidence" value="ECO:0007669"/>
    <property type="project" value="UniProtKB-KW"/>
</dbReference>
<evidence type="ECO:0000313" key="2">
    <source>
        <dbReference type="EMBL" id="MBE1554687.1"/>
    </source>
</evidence>
<dbReference type="InterPro" id="IPR011010">
    <property type="entry name" value="DNA_brk_join_enz"/>
</dbReference>
<dbReference type="Proteomes" id="UP000658225">
    <property type="component" value="Unassembled WGS sequence"/>
</dbReference>
<sequence>MHFSFKAIPKGRDSLEEFYISKQTMEHIKTVARLSKEHYSIEKIPSVPYMSDRKHFSPNPMPYYFQYAGKAMKKESIYCCIRFLLHGLVFETQSGKPITIKTHLLRYAFATEVVQRENVNIDIVAELLHQRVLNVTAYYSAPTTSQIAESASQLHDVISSYVDIDDAYLRSPKELQQQFDEHTDKVGVYNKVLGGTCP</sequence>
<organism evidence="2 3">
    <name type="scientific">Sporosarcina limicola</name>
    <dbReference type="NCBI Taxonomy" id="34101"/>
    <lineage>
        <taxon>Bacteria</taxon>
        <taxon>Bacillati</taxon>
        <taxon>Bacillota</taxon>
        <taxon>Bacilli</taxon>
        <taxon>Bacillales</taxon>
        <taxon>Caryophanaceae</taxon>
        <taxon>Sporosarcina</taxon>
    </lineage>
</organism>
<dbReference type="SUPFAM" id="SSF56349">
    <property type="entry name" value="DNA breaking-rejoining enzymes"/>
    <property type="match status" value="1"/>
</dbReference>
<dbReference type="Gene3D" id="1.10.443.10">
    <property type="entry name" value="Intergrase catalytic core"/>
    <property type="match status" value="1"/>
</dbReference>
<dbReference type="GO" id="GO:0015074">
    <property type="term" value="P:DNA integration"/>
    <property type="evidence" value="ECO:0007669"/>
    <property type="project" value="InterPro"/>
</dbReference>
<evidence type="ECO:0000256" key="1">
    <source>
        <dbReference type="ARBA" id="ARBA00023172"/>
    </source>
</evidence>